<dbReference type="RefSeq" id="WP_159755118.1">
    <property type="nucleotide sequence ID" value="NZ_WUQX01000001.1"/>
</dbReference>
<reference evidence="1 2" key="1">
    <citation type="submission" date="2019-12" db="EMBL/GenBank/DDBJ databases">
        <title>Sporaefaciens musculi gen. nov., sp. nov., a novel bacterium isolated from the caecum of an obese mouse.</title>
        <authorList>
            <person name="Rasmussen T.S."/>
            <person name="Streidl T."/>
            <person name="Hitch T.C.A."/>
            <person name="Wortmann E."/>
            <person name="Deptula P."/>
            <person name="Hansen M."/>
            <person name="Nielsen D.S."/>
            <person name="Clavel T."/>
            <person name="Vogensen F.K."/>
        </authorList>
    </citation>
    <scope>NUCLEOTIDE SEQUENCE [LARGE SCALE GENOMIC DNA]</scope>
    <source>
        <strain evidence="1 2">WCA-9-b2</strain>
    </source>
</reference>
<dbReference type="AlphaFoldDB" id="A0A7X3SLC1"/>
<dbReference type="EMBL" id="WUQX01000001">
    <property type="protein sequence ID" value="MXP78474.1"/>
    <property type="molecule type" value="Genomic_DNA"/>
</dbReference>
<dbReference type="Proteomes" id="UP000460412">
    <property type="component" value="Unassembled WGS sequence"/>
</dbReference>
<protein>
    <submittedName>
        <fullName evidence="1">Uncharacterized protein</fullName>
    </submittedName>
</protein>
<organism evidence="1 2">
    <name type="scientific">Sporofaciens musculi</name>
    <dbReference type="NCBI Taxonomy" id="2681861"/>
    <lineage>
        <taxon>Bacteria</taxon>
        <taxon>Bacillati</taxon>
        <taxon>Bacillota</taxon>
        <taxon>Clostridia</taxon>
        <taxon>Lachnospirales</taxon>
        <taxon>Lachnospiraceae</taxon>
        <taxon>Sporofaciens</taxon>
    </lineage>
</organism>
<name>A0A7X3SLC1_9FIRM</name>
<keyword evidence="2" id="KW-1185">Reference proteome</keyword>
<gene>
    <name evidence="1" type="ORF">GN277_24985</name>
</gene>
<accession>A0A7X3SLC1</accession>
<evidence type="ECO:0000313" key="2">
    <source>
        <dbReference type="Proteomes" id="UP000460412"/>
    </source>
</evidence>
<comment type="caution">
    <text evidence="1">The sequence shown here is derived from an EMBL/GenBank/DDBJ whole genome shotgun (WGS) entry which is preliminary data.</text>
</comment>
<proteinExistence type="predicted"/>
<sequence>MKIYGDYTFILDKLNIKNNSQVQTFKNGTKIVEFADQFLEEQRAATPDRVSISQEGMGYVRDKLAKIGNDVEYLTSDEDFVKITDDGLSLMDGVCREYILQRLDFNGTNGVSSKLYKEMEKRYQEALAGKGDKTVRSYAESLADAYGSMYKNIADGYDNGTREIWTLDDSTGDDFSGVEFVIGGNEVRYRKLTKEEELGRLRETFDQLVEDVAKELAKEEALAAGKVENITEESAAGEEGELRRAGEVQAEEDFWKMSSVVKDLLIELDQLISELEKMFAKKEDKPEDIGQRIATEAQSHGAATVARGKQQAQFANYRKMSQMAMNVQSILGNIRA</sequence>
<evidence type="ECO:0000313" key="1">
    <source>
        <dbReference type="EMBL" id="MXP78474.1"/>
    </source>
</evidence>